<sequence length="99" mass="11083">MSQLLRLACVSSKRFQRFKKLQLHGTREGKLQTLALENGRVRVARGAKQHLRQKGNPALPPPSPLLTPSIARRGAPGSRLTSVRWEKLQGRTTLCHPLQ</sequence>
<dbReference type="Proteomes" id="UP001283361">
    <property type="component" value="Unassembled WGS sequence"/>
</dbReference>
<evidence type="ECO:0000313" key="3">
    <source>
        <dbReference type="Proteomes" id="UP001283361"/>
    </source>
</evidence>
<proteinExistence type="predicted"/>
<comment type="caution">
    <text evidence="2">The sequence shown here is derived from an EMBL/GenBank/DDBJ whole genome shotgun (WGS) entry which is preliminary data.</text>
</comment>
<feature type="region of interest" description="Disordered" evidence="1">
    <location>
        <begin position="49"/>
        <end position="78"/>
    </location>
</feature>
<keyword evidence="3" id="KW-1185">Reference proteome</keyword>
<evidence type="ECO:0000256" key="1">
    <source>
        <dbReference type="SAM" id="MobiDB-lite"/>
    </source>
</evidence>
<dbReference type="EMBL" id="JAWDGP010002758">
    <property type="protein sequence ID" value="KAK3780170.1"/>
    <property type="molecule type" value="Genomic_DNA"/>
</dbReference>
<protein>
    <submittedName>
        <fullName evidence="2">Uncharacterized protein</fullName>
    </submittedName>
</protein>
<reference evidence="2" key="1">
    <citation type="journal article" date="2023" name="G3 (Bethesda)">
        <title>A reference genome for the long-term kleptoplast-retaining sea slug Elysia crispata morphotype clarki.</title>
        <authorList>
            <person name="Eastman K.E."/>
            <person name="Pendleton A.L."/>
            <person name="Shaikh M.A."/>
            <person name="Suttiyut T."/>
            <person name="Ogas R."/>
            <person name="Tomko P."/>
            <person name="Gavelis G."/>
            <person name="Widhalm J.R."/>
            <person name="Wisecaver J.H."/>
        </authorList>
    </citation>
    <scope>NUCLEOTIDE SEQUENCE</scope>
    <source>
        <strain evidence="2">ECLA1</strain>
    </source>
</reference>
<dbReference type="AlphaFoldDB" id="A0AAE1A2V2"/>
<organism evidence="2 3">
    <name type="scientific">Elysia crispata</name>
    <name type="common">lettuce slug</name>
    <dbReference type="NCBI Taxonomy" id="231223"/>
    <lineage>
        <taxon>Eukaryota</taxon>
        <taxon>Metazoa</taxon>
        <taxon>Spiralia</taxon>
        <taxon>Lophotrochozoa</taxon>
        <taxon>Mollusca</taxon>
        <taxon>Gastropoda</taxon>
        <taxon>Heterobranchia</taxon>
        <taxon>Euthyneura</taxon>
        <taxon>Panpulmonata</taxon>
        <taxon>Sacoglossa</taxon>
        <taxon>Placobranchoidea</taxon>
        <taxon>Plakobranchidae</taxon>
        <taxon>Elysia</taxon>
    </lineage>
</organism>
<name>A0AAE1A2V2_9GAST</name>
<gene>
    <name evidence="2" type="ORF">RRG08_051648</name>
</gene>
<accession>A0AAE1A2V2</accession>
<evidence type="ECO:0000313" key="2">
    <source>
        <dbReference type="EMBL" id="KAK3780170.1"/>
    </source>
</evidence>